<dbReference type="Gene3D" id="3.40.50.720">
    <property type="entry name" value="NAD(P)-binding Rossmann-like Domain"/>
    <property type="match status" value="1"/>
</dbReference>
<gene>
    <name evidence="3" type="ORF">SELMODRAFT_101607</name>
</gene>
<dbReference type="Proteomes" id="UP000001514">
    <property type="component" value="Unassembled WGS sequence"/>
</dbReference>
<dbReference type="HOGENOM" id="CLU_010194_1_1_1"/>
<dbReference type="EMBL" id="GL377590">
    <property type="protein sequence ID" value="EFJ24124.1"/>
    <property type="molecule type" value="Genomic_DNA"/>
</dbReference>
<dbReference type="FunCoup" id="D8RU09">
    <property type="interactions" value="43"/>
</dbReference>
<dbReference type="PANTHER" id="PTHR44375:SF2">
    <property type="entry name" value="BETA-KETOACYL-ACP REDUCTASE-LIKE PROTEIN-RELATED"/>
    <property type="match status" value="1"/>
</dbReference>
<evidence type="ECO:0000256" key="1">
    <source>
        <dbReference type="RuleBase" id="RU000363"/>
    </source>
</evidence>
<protein>
    <recommendedName>
        <fullName evidence="2">Ketoreductase domain-containing protein</fullName>
    </recommendedName>
</protein>
<dbReference type="PRINTS" id="PR00080">
    <property type="entry name" value="SDRFAMILY"/>
</dbReference>
<comment type="similarity">
    <text evidence="1">Belongs to the short-chain dehydrogenases/reductases (SDR) family.</text>
</comment>
<dbReference type="SUPFAM" id="SSF51735">
    <property type="entry name" value="NAD(P)-binding Rossmann-fold domains"/>
    <property type="match status" value="1"/>
</dbReference>
<dbReference type="InterPro" id="IPR002347">
    <property type="entry name" value="SDR_fam"/>
</dbReference>
<dbReference type="InterPro" id="IPR036291">
    <property type="entry name" value="NAD(P)-bd_dom_sf"/>
</dbReference>
<dbReference type="OMA" id="WQSHLAV"/>
<dbReference type="Gramene" id="EFJ24124">
    <property type="protein sequence ID" value="EFJ24124"/>
    <property type="gene ID" value="SELMODRAFT_101607"/>
</dbReference>
<sequence>MEGEKKRVVLVTGASSGLGKEFAIAFARQGSYRVVLAARRTHLLESVCEEIGHHDARSVELDVSANEKFIDAAVDRAWNCFGGVDVLINNAGIRGNSSISFSLSFENMKRPVKSPLELDEDDWNKTFNTNTRGTWLVSKAVARRMVAAKKPGSIINISSTASSGGLLPGGIAYASSKAAINRLTQSMALELGKFKIRVNAIAAGIFRSEITDSLLDKAWVHDAAAKIVPLLRFGQVSPDLTSLVLMLASEEHSSYITGQIYHVDGGHTLPGIRLWSSL</sequence>
<dbReference type="InterPro" id="IPR057326">
    <property type="entry name" value="KR_dom"/>
</dbReference>
<dbReference type="CDD" id="cd05233">
    <property type="entry name" value="SDR_c"/>
    <property type="match status" value="1"/>
</dbReference>
<proteinExistence type="inferred from homology"/>
<evidence type="ECO:0000313" key="4">
    <source>
        <dbReference type="Proteomes" id="UP000001514"/>
    </source>
</evidence>
<dbReference type="InParanoid" id="D8RU09"/>
<dbReference type="KEGG" id="smo:SELMODRAFT_101607"/>
<evidence type="ECO:0000313" key="3">
    <source>
        <dbReference type="EMBL" id="EFJ24124.1"/>
    </source>
</evidence>
<evidence type="ECO:0000259" key="2">
    <source>
        <dbReference type="SMART" id="SM00822"/>
    </source>
</evidence>
<dbReference type="AlphaFoldDB" id="D8RU09"/>
<dbReference type="SMART" id="SM00822">
    <property type="entry name" value="PKS_KR"/>
    <property type="match status" value="1"/>
</dbReference>
<reference evidence="3 4" key="1">
    <citation type="journal article" date="2011" name="Science">
        <title>The Selaginella genome identifies genetic changes associated with the evolution of vascular plants.</title>
        <authorList>
            <person name="Banks J.A."/>
            <person name="Nishiyama T."/>
            <person name="Hasebe M."/>
            <person name="Bowman J.L."/>
            <person name="Gribskov M."/>
            <person name="dePamphilis C."/>
            <person name="Albert V.A."/>
            <person name="Aono N."/>
            <person name="Aoyama T."/>
            <person name="Ambrose B.A."/>
            <person name="Ashton N.W."/>
            <person name="Axtell M.J."/>
            <person name="Barker E."/>
            <person name="Barker M.S."/>
            <person name="Bennetzen J.L."/>
            <person name="Bonawitz N.D."/>
            <person name="Chapple C."/>
            <person name="Cheng C."/>
            <person name="Correa L.G."/>
            <person name="Dacre M."/>
            <person name="DeBarry J."/>
            <person name="Dreyer I."/>
            <person name="Elias M."/>
            <person name="Engstrom E.M."/>
            <person name="Estelle M."/>
            <person name="Feng L."/>
            <person name="Finet C."/>
            <person name="Floyd S.K."/>
            <person name="Frommer W.B."/>
            <person name="Fujita T."/>
            <person name="Gramzow L."/>
            <person name="Gutensohn M."/>
            <person name="Harholt J."/>
            <person name="Hattori M."/>
            <person name="Heyl A."/>
            <person name="Hirai T."/>
            <person name="Hiwatashi Y."/>
            <person name="Ishikawa M."/>
            <person name="Iwata M."/>
            <person name="Karol K.G."/>
            <person name="Koehler B."/>
            <person name="Kolukisaoglu U."/>
            <person name="Kubo M."/>
            <person name="Kurata T."/>
            <person name="Lalonde S."/>
            <person name="Li K."/>
            <person name="Li Y."/>
            <person name="Litt A."/>
            <person name="Lyons E."/>
            <person name="Manning G."/>
            <person name="Maruyama T."/>
            <person name="Michael T.P."/>
            <person name="Mikami K."/>
            <person name="Miyazaki S."/>
            <person name="Morinaga S."/>
            <person name="Murata T."/>
            <person name="Mueller-Roeber B."/>
            <person name="Nelson D.R."/>
            <person name="Obara M."/>
            <person name="Oguri Y."/>
            <person name="Olmstead R.G."/>
            <person name="Onodera N."/>
            <person name="Petersen B.L."/>
            <person name="Pils B."/>
            <person name="Prigge M."/>
            <person name="Rensing S.A."/>
            <person name="Riano-Pachon D.M."/>
            <person name="Roberts A.W."/>
            <person name="Sato Y."/>
            <person name="Scheller H.V."/>
            <person name="Schulz B."/>
            <person name="Schulz C."/>
            <person name="Shakirov E.V."/>
            <person name="Shibagaki N."/>
            <person name="Shinohara N."/>
            <person name="Shippen D.E."/>
            <person name="Soerensen I."/>
            <person name="Sotooka R."/>
            <person name="Sugimoto N."/>
            <person name="Sugita M."/>
            <person name="Sumikawa N."/>
            <person name="Tanurdzic M."/>
            <person name="Theissen G."/>
            <person name="Ulvskov P."/>
            <person name="Wakazuki S."/>
            <person name="Weng J.K."/>
            <person name="Willats W.W."/>
            <person name="Wipf D."/>
            <person name="Wolf P.G."/>
            <person name="Yang L."/>
            <person name="Zimmer A.D."/>
            <person name="Zhu Q."/>
            <person name="Mitros T."/>
            <person name="Hellsten U."/>
            <person name="Loque D."/>
            <person name="Otillar R."/>
            <person name="Salamov A."/>
            <person name="Schmutz J."/>
            <person name="Shapiro H."/>
            <person name="Lindquist E."/>
            <person name="Lucas S."/>
            <person name="Rokhsar D."/>
            <person name="Grigoriev I.V."/>
        </authorList>
    </citation>
    <scope>NUCLEOTIDE SEQUENCE [LARGE SCALE GENOMIC DNA]</scope>
</reference>
<organism evidence="4">
    <name type="scientific">Selaginella moellendorffii</name>
    <name type="common">Spikemoss</name>
    <dbReference type="NCBI Taxonomy" id="88036"/>
    <lineage>
        <taxon>Eukaryota</taxon>
        <taxon>Viridiplantae</taxon>
        <taxon>Streptophyta</taxon>
        <taxon>Embryophyta</taxon>
        <taxon>Tracheophyta</taxon>
        <taxon>Lycopodiopsida</taxon>
        <taxon>Selaginellales</taxon>
        <taxon>Selaginellaceae</taxon>
        <taxon>Selaginella</taxon>
    </lineage>
</organism>
<dbReference type="eggNOG" id="KOG0725">
    <property type="taxonomic scope" value="Eukaryota"/>
</dbReference>
<dbReference type="PRINTS" id="PR00081">
    <property type="entry name" value="GDHRDH"/>
</dbReference>
<dbReference type="STRING" id="88036.D8RU09"/>
<feature type="domain" description="Ketoreductase" evidence="2">
    <location>
        <begin position="7"/>
        <end position="204"/>
    </location>
</feature>
<accession>D8RU09</accession>
<keyword evidence="4" id="KW-1185">Reference proteome</keyword>
<dbReference type="Pfam" id="PF00106">
    <property type="entry name" value="adh_short"/>
    <property type="match status" value="1"/>
</dbReference>
<dbReference type="PANTHER" id="PTHR44375">
    <property type="entry name" value="BETA-KETOACYL-ACP REDUCTASE-LIKE PROTEIN-RELATED"/>
    <property type="match status" value="1"/>
</dbReference>
<dbReference type="FunFam" id="3.40.50.720:FF:000084">
    <property type="entry name" value="Short-chain dehydrogenase reductase"/>
    <property type="match status" value="1"/>
</dbReference>
<name>D8RU09_SELML</name>